<dbReference type="PANTHER" id="PTHR37305">
    <property type="entry name" value="INTEGRAL MEMBRANE PROTEIN-RELATED"/>
    <property type="match status" value="1"/>
</dbReference>
<dbReference type="Pfam" id="PF12679">
    <property type="entry name" value="ABC2_membrane_2"/>
    <property type="match status" value="1"/>
</dbReference>
<feature type="transmembrane region" description="Helical" evidence="1">
    <location>
        <begin position="273"/>
        <end position="302"/>
    </location>
</feature>
<accession>A0ABV8X8G3</accession>
<name>A0ABV8X8G3_9LACT</name>
<evidence type="ECO:0000256" key="1">
    <source>
        <dbReference type="SAM" id="Phobius"/>
    </source>
</evidence>
<gene>
    <name evidence="2" type="ORF">ACFOZY_15350</name>
</gene>
<sequence length="309" mass="34152">MLNLFRNEWMKLINKKSTWIMVAISVAIIFAIAAIDSFVSNRGEQPPAWEKTVSEQLKMTEQQLAVPGLSADEKKDLEEQKQIFQYRLDEKVAPLSGTEEFIYDTYGFTSFVTLMTVIVAAGIVASEFSQGTIKMLLSRPVKRWKILTSKFLAVGAFGFMLTFIAFVAGSIAAVLFYDASGGALLALKDGQVTEVSLWGKTIWLNLLGYLDVLILASFAFAIGTVFRSSSLAIGISIFLMFTGSNISFFLAKYDIVKYILFTHTFTQVGTGEAFIPGISTSLAVTVMTAYFIVFMAISYLTFTKRDVTA</sequence>
<organism evidence="2 3">
    <name type="scientific">Chungangia koreensis</name>
    <dbReference type="NCBI Taxonomy" id="752657"/>
    <lineage>
        <taxon>Bacteria</taxon>
        <taxon>Bacillati</taxon>
        <taxon>Bacillota</taxon>
        <taxon>Bacilli</taxon>
        <taxon>Lactobacillales</taxon>
        <taxon>Chungangia</taxon>
    </lineage>
</organism>
<comment type="caution">
    <text evidence="2">The sequence shown here is derived from an EMBL/GenBank/DDBJ whole genome shotgun (WGS) entry which is preliminary data.</text>
</comment>
<keyword evidence="1" id="KW-0812">Transmembrane</keyword>
<evidence type="ECO:0000313" key="3">
    <source>
        <dbReference type="Proteomes" id="UP001595817"/>
    </source>
</evidence>
<feature type="transmembrane region" description="Helical" evidence="1">
    <location>
        <begin position="151"/>
        <end position="177"/>
    </location>
</feature>
<dbReference type="PANTHER" id="PTHR37305:SF1">
    <property type="entry name" value="MEMBRANE PROTEIN"/>
    <property type="match status" value="1"/>
</dbReference>
<keyword evidence="3" id="KW-1185">Reference proteome</keyword>
<feature type="transmembrane region" description="Helical" evidence="1">
    <location>
        <begin position="206"/>
        <end position="226"/>
    </location>
</feature>
<feature type="transmembrane region" description="Helical" evidence="1">
    <location>
        <begin position="233"/>
        <end position="253"/>
    </location>
</feature>
<keyword evidence="1" id="KW-1133">Transmembrane helix</keyword>
<evidence type="ECO:0000313" key="2">
    <source>
        <dbReference type="EMBL" id="MFC4411765.1"/>
    </source>
</evidence>
<protein>
    <submittedName>
        <fullName evidence="2">ABC transporter permease subunit</fullName>
    </submittedName>
</protein>
<keyword evidence="1" id="KW-0472">Membrane</keyword>
<dbReference type="EMBL" id="JBHSEC010000022">
    <property type="protein sequence ID" value="MFC4411765.1"/>
    <property type="molecule type" value="Genomic_DNA"/>
</dbReference>
<feature type="transmembrane region" description="Helical" evidence="1">
    <location>
        <begin position="106"/>
        <end position="130"/>
    </location>
</feature>
<dbReference type="RefSeq" id="WP_378157081.1">
    <property type="nucleotide sequence ID" value="NZ_JBHSEC010000022.1"/>
</dbReference>
<dbReference type="Proteomes" id="UP001595817">
    <property type="component" value="Unassembled WGS sequence"/>
</dbReference>
<proteinExistence type="predicted"/>
<feature type="transmembrane region" description="Helical" evidence="1">
    <location>
        <begin position="20"/>
        <end position="39"/>
    </location>
</feature>
<reference evidence="3" key="1">
    <citation type="journal article" date="2019" name="Int. J. Syst. Evol. Microbiol.">
        <title>The Global Catalogue of Microorganisms (GCM) 10K type strain sequencing project: providing services to taxonomists for standard genome sequencing and annotation.</title>
        <authorList>
            <consortium name="The Broad Institute Genomics Platform"/>
            <consortium name="The Broad Institute Genome Sequencing Center for Infectious Disease"/>
            <person name="Wu L."/>
            <person name="Ma J."/>
        </authorList>
    </citation>
    <scope>NUCLEOTIDE SEQUENCE [LARGE SCALE GENOMIC DNA]</scope>
    <source>
        <strain evidence="3">CCUG 59778</strain>
    </source>
</reference>